<organism evidence="18 19">
    <name type="scientific">Apteryx owenii</name>
    <name type="common">Little spotted kiwi</name>
    <dbReference type="NCBI Taxonomy" id="8824"/>
    <lineage>
        <taxon>Eukaryota</taxon>
        <taxon>Metazoa</taxon>
        <taxon>Chordata</taxon>
        <taxon>Craniata</taxon>
        <taxon>Vertebrata</taxon>
        <taxon>Euteleostomi</taxon>
        <taxon>Archelosauria</taxon>
        <taxon>Archosauria</taxon>
        <taxon>Dinosauria</taxon>
        <taxon>Saurischia</taxon>
        <taxon>Theropoda</taxon>
        <taxon>Coelurosauria</taxon>
        <taxon>Aves</taxon>
        <taxon>Palaeognathae</taxon>
        <taxon>Apterygiformes</taxon>
        <taxon>Apterygidae</taxon>
        <taxon>Apteryx</taxon>
    </lineage>
</organism>
<comment type="catalytic activity">
    <reaction evidence="10">
        <text>a 1-acyl-sn-glycero-3-phosphoethanolamine(out) + H(+)(out) = a 1-acyl-sn-glycero-3-phosphoethanolamine(in) + H(+)(in)</text>
        <dbReference type="Rhea" id="RHEA:74439"/>
        <dbReference type="ChEBI" id="CHEBI:15378"/>
        <dbReference type="ChEBI" id="CHEBI:64381"/>
    </reaction>
</comment>
<keyword evidence="4 16" id="KW-1133">Transmembrane helix</keyword>
<keyword evidence="7" id="KW-0458">Lysosome</keyword>
<evidence type="ECO:0000256" key="7">
    <source>
        <dbReference type="ARBA" id="ARBA00023228"/>
    </source>
</evidence>
<dbReference type="InterPro" id="IPR036259">
    <property type="entry name" value="MFS_trans_sf"/>
</dbReference>
<dbReference type="PANTHER" id="PTHR23505">
    <property type="entry name" value="SPINSTER"/>
    <property type="match status" value="1"/>
</dbReference>
<feature type="transmembrane region" description="Helical" evidence="16">
    <location>
        <begin position="108"/>
        <end position="127"/>
    </location>
</feature>
<dbReference type="Ensembl" id="ENSAOWT00000032589.1">
    <property type="protein sequence ID" value="ENSAOWP00000028773.1"/>
    <property type="gene ID" value="ENSAOWG00000019385.1"/>
</dbReference>
<evidence type="ECO:0000256" key="13">
    <source>
        <dbReference type="ARBA" id="ARBA00047765"/>
    </source>
</evidence>
<evidence type="ECO:0000256" key="1">
    <source>
        <dbReference type="ARBA" id="ARBA00004155"/>
    </source>
</evidence>
<feature type="transmembrane region" description="Helical" evidence="16">
    <location>
        <begin position="281"/>
        <end position="302"/>
    </location>
</feature>
<feature type="transmembrane region" description="Helical" evidence="16">
    <location>
        <begin position="160"/>
        <end position="184"/>
    </location>
</feature>
<evidence type="ECO:0000256" key="12">
    <source>
        <dbReference type="ARBA" id="ARBA00041462"/>
    </source>
</evidence>
<dbReference type="Gene3D" id="1.20.1250.20">
    <property type="entry name" value="MFS general substrate transporter like domains"/>
    <property type="match status" value="1"/>
</dbReference>
<comment type="catalytic activity">
    <reaction evidence="13">
        <text>a 1-O-(1Z-alkenyl)-sn-glycero-3-phosphocholine(out) + H(+)(out) = a 1-O-(1Z-alkenyl)-sn-glycero-3-phosphocholine(in) + H(+)(in)</text>
        <dbReference type="Rhea" id="RHEA:74447"/>
        <dbReference type="ChEBI" id="CHEBI:15378"/>
        <dbReference type="ChEBI" id="CHEBI:77287"/>
    </reaction>
</comment>
<name>A0A8B9QQ65_APTOW</name>
<comment type="catalytic activity">
    <reaction evidence="14">
        <text>a 1-O-(1Z-alkenyl)-sn-glycero-3-phosphoethanolamine(out) + H(+)(out) = a 1-O-(1Z-alkenyl)-sn-glycero-3-phosphoethanolamine(in) + H(+)(in)</text>
        <dbReference type="Rhea" id="RHEA:74455"/>
        <dbReference type="ChEBI" id="CHEBI:15378"/>
        <dbReference type="ChEBI" id="CHEBI:77288"/>
    </reaction>
</comment>
<dbReference type="PANTHER" id="PTHR23505:SF13">
    <property type="entry name" value="PROTEIN SPINSTER HOMOLOG 1"/>
    <property type="match status" value="1"/>
</dbReference>
<evidence type="ECO:0000256" key="6">
    <source>
        <dbReference type="ARBA" id="ARBA00023136"/>
    </source>
</evidence>
<evidence type="ECO:0000313" key="19">
    <source>
        <dbReference type="Proteomes" id="UP000694424"/>
    </source>
</evidence>
<accession>A0A8B9QQ65</accession>
<dbReference type="InterPro" id="IPR020846">
    <property type="entry name" value="MFS_dom"/>
</dbReference>
<dbReference type="SUPFAM" id="SSF103473">
    <property type="entry name" value="MFS general substrate transporter"/>
    <property type="match status" value="1"/>
</dbReference>
<feature type="transmembrane region" description="Helical" evidence="16">
    <location>
        <begin position="136"/>
        <end position="154"/>
    </location>
</feature>
<evidence type="ECO:0000259" key="17">
    <source>
        <dbReference type="PROSITE" id="PS50850"/>
    </source>
</evidence>
<feature type="region of interest" description="Disordered" evidence="15">
    <location>
        <begin position="1"/>
        <end position="62"/>
    </location>
</feature>
<keyword evidence="2" id="KW-0813">Transport</keyword>
<keyword evidence="3 16" id="KW-0812">Transmembrane</keyword>
<feature type="transmembrane region" description="Helical" evidence="16">
    <location>
        <begin position="196"/>
        <end position="215"/>
    </location>
</feature>
<feature type="transmembrane region" description="Helical" evidence="16">
    <location>
        <begin position="227"/>
        <end position="247"/>
    </location>
</feature>
<dbReference type="CDD" id="cd17328">
    <property type="entry name" value="MFS_spinster_like"/>
    <property type="match status" value="1"/>
</dbReference>
<evidence type="ECO:0000256" key="10">
    <source>
        <dbReference type="ARBA" id="ARBA00036238"/>
    </source>
</evidence>
<keyword evidence="19" id="KW-1185">Reference proteome</keyword>
<dbReference type="PROSITE" id="PS50850">
    <property type="entry name" value="MFS"/>
    <property type="match status" value="1"/>
</dbReference>
<keyword evidence="6 16" id="KW-0472">Membrane</keyword>
<evidence type="ECO:0000313" key="18">
    <source>
        <dbReference type="Ensembl" id="ENSAOWP00000028773.1"/>
    </source>
</evidence>
<dbReference type="InterPro" id="IPR011701">
    <property type="entry name" value="MFS"/>
</dbReference>
<feature type="transmembrane region" description="Helical" evidence="16">
    <location>
        <begin position="394"/>
        <end position="419"/>
    </location>
</feature>
<evidence type="ECO:0000256" key="9">
    <source>
        <dbReference type="ARBA" id="ARBA00035932"/>
    </source>
</evidence>
<comment type="similarity">
    <text evidence="8">Belongs to the major facilitator superfamily. Spinster (TC 2.A.1.49) family.</text>
</comment>
<keyword evidence="5" id="KW-0445">Lipid transport</keyword>
<evidence type="ECO:0000256" key="16">
    <source>
        <dbReference type="SAM" id="Phobius"/>
    </source>
</evidence>
<evidence type="ECO:0000256" key="14">
    <source>
        <dbReference type="ARBA" id="ARBA00048915"/>
    </source>
</evidence>
<evidence type="ECO:0000256" key="5">
    <source>
        <dbReference type="ARBA" id="ARBA00023055"/>
    </source>
</evidence>
<evidence type="ECO:0000256" key="8">
    <source>
        <dbReference type="ARBA" id="ARBA00024338"/>
    </source>
</evidence>
<feature type="transmembrane region" description="Helical" evidence="16">
    <location>
        <begin position="331"/>
        <end position="352"/>
    </location>
</feature>
<comment type="subcellular location">
    <subcellularLocation>
        <location evidence="1">Lysosome membrane</location>
        <topology evidence="1">Multi-pass membrane protein</topology>
    </subcellularLocation>
</comment>
<evidence type="ECO:0000256" key="11">
    <source>
        <dbReference type="ARBA" id="ARBA00039482"/>
    </source>
</evidence>
<dbReference type="Pfam" id="PF07690">
    <property type="entry name" value="MFS_1"/>
    <property type="match status" value="1"/>
</dbReference>
<dbReference type="AlphaFoldDB" id="A0A8B9QQ65"/>
<dbReference type="GO" id="GO:0022857">
    <property type="term" value="F:transmembrane transporter activity"/>
    <property type="evidence" value="ECO:0007669"/>
    <property type="project" value="InterPro"/>
</dbReference>
<evidence type="ECO:0000256" key="2">
    <source>
        <dbReference type="ARBA" id="ARBA00022448"/>
    </source>
</evidence>
<feature type="transmembrane region" description="Helical" evidence="16">
    <location>
        <begin position="364"/>
        <end position="388"/>
    </location>
</feature>
<dbReference type="InterPro" id="IPR044770">
    <property type="entry name" value="MFS_spinster-like"/>
</dbReference>
<dbReference type="Proteomes" id="UP000694424">
    <property type="component" value="Unplaced"/>
</dbReference>
<feature type="domain" description="Major facilitator superfamily (MFS) profile" evidence="17">
    <location>
        <begin position="70"/>
        <end position="494"/>
    </location>
</feature>
<dbReference type="GO" id="GO:0006869">
    <property type="term" value="P:lipid transport"/>
    <property type="evidence" value="ECO:0007669"/>
    <property type="project" value="UniProtKB-KW"/>
</dbReference>
<protein>
    <recommendedName>
        <fullName evidence="11">Protein spinster homolog 1</fullName>
    </recommendedName>
    <alternativeName>
        <fullName evidence="12">Spns1</fullName>
    </alternativeName>
</protein>
<evidence type="ECO:0000256" key="15">
    <source>
        <dbReference type="SAM" id="MobiDB-lite"/>
    </source>
</evidence>
<comment type="catalytic activity">
    <reaction evidence="9">
        <text>a 1-acyl-sn-glycero-3-phosphocholine(out) + H(+)(out) = a 1-acyl-sn-glycero-3-phosphocholine(in) + H(+)(in)</text>
        <dbReference type="Rhea" id="RHEA:74435"/>
        <dbReference type="ChEBI" id="CHEBI:15378"/>
        <dbReference type="ChEBI" id="CHEBI:58168"/>
    </reaction>
</comment>
<evidence type="ECO:0000256" key="3">
    <source>
        <dbReference type="ARBA" id="ARBA00022692"/>
    </source>
</evidence>
<dbReference type="GO" id="GO:0005765">
    <property type="term" value="C:lysosomal membrane"/>
    <property type="evidence" value="ECO:0007669"/>
    <property type="project" value="UniProtKB-SubCell"/>
</dbReference>
<sequence>MPRVPWVTAPSLQARGSPMATGRAPQAAAGPVLRRADDTGGDGEGLGEGAVGLAPPTPPPGISPSRARLTVAVLCYINLLNYMDRFTVAGVLPDIEAFFSIGDSSSGLLQTVFISSYMVLAPVFGYLGDRHSRKRLLCLGIALWSAVTLASSFVPRERFWALLVARALVGVGEASYSTVAPTLIADLFAGADRSRMLGCFYLAVPLGSGLGYIAGAKVKEAAADWHWALRVTPGLGVVAVVLLFVVVKEPPRGAVERPLDAPLHYTSWATDLRALATNRSFVLSTLGFTAVAFVTGALALWAPAFLYRSRLASGAREPCAEPRGCHADESLIFGALTCVTGVLGVGAGVELSRRLRPVTPRADPLLCAAGLLGSAPFLFLAVVCARATVLLTYIFIFVGETLLSLNWAIVADILLYVVVPTRRSTAEALQIVVSHLLGDAGSPYLIGVISDRLRRGAPDSFLAAARSLEHALLLCAFAGALGGGFFLATALFLEGDRRRAQLDAQRMLPAEDGDDGEIVVPQRGRPTKVPVSSVLI</sequence>
<feature type="transmembrane region" description="Helical" evidence="16">
    <location>
        <begin position="470"/>
        <end position="493"/>
    </location>
</feature>
<reference evidence="18" key="2">
    <citation type="submission" date="2025-09" db="UniProtKB">
        <authorList>
            <consortium name="Ensembl"/>
        </authorList>
    </citation>
    <scope>IDENTIFICATION</scope>
</reference>
<evidence type="ECO:0000256" key="4">
    <source>
        <dbReference type="ARBA" id="ARBA00022989"/>
    </source>
</evidence>
<proteinExistence type="inferred from homology"/>
<feature type="transmembrane region" description="Helical" evidence="16">
    <location>
        <begin position="431"/>
        <end position="450"/>
    </location>
</feature>
<reference evidence="18" key="1">
    <citation type="submission" date="2025-08" db="UniProtKB">
        <authorList>
            <consortium name="Ensembl"/>
        </authorList>
    </citation>
    <scope>IDENTIFICATION</scope>
</reference>